<accession>A0AAN6LW52</accession>
<dbReference type="Gene3D" id="3.30.559.30">
    <property type="entry name" value="Nonribosomal peptide synthetase, condensation domain"/>
    <property type="match status" value="6"/>
</dbReference>
<feature type="domain" description="Carrier" evidence="7">
    <location>
        <begin position="3698"/>
        <end position="3776"/>
    </location>
</feature>
<dbReference type="NCBIfam" id="TIGR01733">
    <property type="entry name" value="AA-adenyl-dom"/>
    <property type="match status" value="3"/>
</dbReference>
<dbReference type="InterPro" id="IPR023213">
    <property type="entry name" value="CAT-like_dom_sf"/>
</dbReference>
<keyword evidence="2" id="KW-0596">Phosphopantetheine</keyword>
<comment type="similarity">
    <text evidence="5">Belongs to the NRP synthetase family.</text>
</comment>
<dbReference type="SUPFAM" id="SSF52777">
    <property type="entry name" value="CoA-dependent acyltransferases"/>
    <property type="match status" value="12"/>
</dbReference>
<evidence type="ECO:0000313" key="9">
    <source>
        <dbReference type="Proteomes" id="UP001280581"/>
    </source>
</evidence>
<dbReference type="Gene3D" id="1.10.1200.10">
    <property type="entry name" value="ACP-like"/>
    <property type="match status" value="6"/>
</dbReference>
<dbReference type="Gene3D" id="3.30.559.10">
    <property type="entry name" value="Chloramphenicol acetyltransferase-like domain"/>
    <property type="match status" value="6"/>
</dbReference>
<reference evidence="8 9" key="1">
    <citation type="submission" date="2021-02" db="EMBL/GenBank/DDBJ databases">
        <title>Genome assembly of Pseudopithomyces chartarum.</title>
        <authorList>
            <person name="Jauregui R."/>
            <person name="Singh J."/>
            <person name="Voisey C."/>
        </authorList>
    </citation>
    <scope>NUCLEOTIDE SEQUENCE [LARGE SCALE GENOMIC DNA]</scope>
    <source>
        <strain evidence="8 9">AGR01</strain>
    </source>
</reference>
<dbReference type="FunFam" id="3.30.300.30:FF:000033">
    <property type="entry name" value="Nonribosomal siderophore peptide synthase SidC"/>
    <property type="match status" value="1"/>
</dbReference>
<feature type="domain" description="Carrier" evidence="7">
    <location>
        <begin position="2628"/>
        <end position="2701"/>
    </location>
</feature>
<dbReference type="FunFam" id="3.40.50.980:FF:000001">
    <property type="entry name" value="Non-ribosomal peptide synthetase"/>
    <property type="match status" value="2"/>
</dbReference>
<dbReference type="PANTHER" id="PTHR45527:SF1">
    <property type="entry name" value="FATTY ACID SYNTHASE"/>
    <property type="match status" value="1"/>
</dbReference>
<dbReference type="GO" id="GO:0043041">
    <property type="term" value="P:amino acid activation for nonribosomal peptide biosynthetic process"/>
    <property type="evidence" value="ECO:0007669"/>
    <property type="project" value="TreeGrafter"/>
</dbReference>
<dbReference type="EMBL" id="WVTA01000011">
    <property type="protein sequence ID" value="KAK3203350.1"/>
    <property type="molecule type" value="Genomic_DNA"/>
</dbReference>
<name>A0AAN6LW52_9PLEO</name>
<dbReference type="InterPro" id="IPR042099">
    <property type="entry name" value="ANL_N_sf"/>
</dbReference>
<dbReference type="SUPFAM" id="SSF47336">
    <property type="entry name" value="ACP-like"/>
    <property type="match status" value="5"/>
</dbReference>
<dbReference type="SMART" id="SM00823">
    <property type="entry name" value="PKS_PP"/>
    <property type="match status" value="5"/>
</dbReference>
<dbReference type="PANTHER" id="PTHR45527">
    <property type="entry name" value="NONRIBOSOMAL PEPTIDE SYNTHETASE"/>
    <property type="match status" value="1"/>
</dbReference>
<dbReference type="Gene3D" id="3.40.50.12780">
    <property type="entry name" value="N-terminal domain of ligase-like"/>
    <property type="match status" value="4"/>
</dbReference>
<dbReference type="Pfam" id="PF00550">
    <property type="entry name" value="PP-binding"/>
    <property type="match status" value="6"/>
</dbReference>
<dbReference type="Gene3D" id="3.30.300.30">
    <property type="match status" value="4"/>
</dbReference>
<dbReference type="GO" id="GO:0031169">
    <property type="term" value="P:ferrichrome biosynthetic process"/>
    <property type="evidence" value="ECO:0007669"/>
    <property type="project" value="UniProtKB-ARBA"/>
</dbReference>
<evidence type="ECO:0000256" key="1">
    <source>
        <dbReference type="ARBA" id="ARBA00004924"/>
    </source>
</evidence>
<dbReference type="InterPro" id="IPR020806">
    <property type="entry name" value="PKS_PP-bd"/>
</dbReference>
<dbReference type="InterPro" id="IPR000873">
    <property type="entry name" value="AMP-dep_synth/lig_dom"/>
</dbReference>
<comment type="caution">
    <text evidence="8">The sequence shown here is derived from an EMBL/GenBank/DDBJ whole genome shotgun (WGS) entry which is preliminary data.</text>
</comment>
<dbReference type="PROSITE" id="PS00012">
    <property type="entry name" value="PHOSPHOPANTETHEINE"/>
    <property type="match status" value="4"/>
</dbReference>
<dbReference type="InterPro" id="IPR036736">
    <property type="entry name" value="ACP-like_sf"/>
</dbReference>
<dbReference type="GO" id="GO:0005737">
    <property type="term" value="C:cytoplasm"/>
    <property type="evidence" value="ECO:0007669"/>
    <property type="project" value="TreeGrafter"/>
</dbReference>
<dbReference type="FunFam" id="3.30.300.30:FF:000015">
    <property type="entry name" value="Nonribosomal peptide synthase SidD"/>
    <property type="match status" value="2"/>
</dbReference>
<dbReference type="GO" id="GO:0016874">
    <property type="term" value="F:ligase activity"/>
    <property type="evidence" value="ECO:0007669"/>
    <property type="project" value="UniProtKB-KW"/>
</dbReference>
<comment type="pathway">
    <text evidence="1">Siderophore biosynthesis.</text>
</comment>
<dbReference type="GO" id="GO:0031177">
    <property type="term" value="F:phosphopantetheine binding"/>
    <property type="evidence" value="ECO:0007669"/>
    <property type="project" value="InterPro"/>
</dbReference>
<keyword evidence="9" id="KW-1185">Reference proteome</keyword>
<dbReference type="InterPro" id="IPR045851">
    <property type="entry name" value="AMP-bd_C_sf"/>
</dbReference>
<dbReference type="Pfam" id="PF00668">
    <property type="entry name" value="Condensation"/>
    <property type="match status" value="6"/>
</dbReference>
<gene>
    <name evidence="8" type="ORF">GRF29_112g949450</name>
</gene>
<evidence type="ECO:0000256" key="2">
    <source>
        <dbReference type="ARBA" id="ARBA00022450"/>
    </source>
</evidence>
<dbReference type="CDD" id="cd05918">
    <property type="entry name" value="A_NRPS_SidN3_like"/>
    <property type="match status" value="3"/>
</dbReference>
<dbReference type="InterPro" id="IPR020845">
    <property type="entry name" value="AMP-binding_CS"/>
</dbReference>
<dbReference type="GO" id="GO:0010106">
    <property type="term" value="P:cellular response to iron ion starvation"/>
    <property type="evidence" value="ECO:0007669"/>
    <property type="project" value="UniProtKB-ARBA"/>
</dbReference>
<evidence type="ECO:0000259" key="7">
    <source>
        <dbReference type="PROSITE" id="PS50075"/>
    </source>
</evidence>
<sequence length="5353" mass="597253">MAQETAPLPELSVLNRHAKLLPGPGHLHQLVRPSSATGGPAIDFLEDGVKTRSLTYEDLHAASDALAASIRARLATLEHASTIVPVLLPQSPDLYIALLAILKAGKAFCPIGLDSPPDRIQFILNDISASIVVTTTKFQEKLPSPSPVHVLLLDHDERATPAPADTETRHQTQSRLAYVLYTSGSTGLPKAVSVSHRAVTQSLLAHDRHIPPFTRFLQFAAPTFDVSIFEIFFPLYRGCTLVGCTRKNMLSDLPATMALLRVDAAELTPTVASNLLRGRNSVPDLRLLLTIGEMLTRDVIEEFGGSETQPSMLWGMYGPTEAAIHCTLQPSFSRSSPPENIGYPLDTVTAIIAAPISSPPSRHRLTVLPKGEIGELVIGGPQVADEYLNRSELTSASFLHDSEYGYLYRTGDKARLCNNGTLECLGRIASGQVKLKGQRVELGEVEQTVMKVDKCHSAVAAVIQDTLVAFCATGSSAVSRETVQETCGLWLPDYMIPTDFFFIDRMPQLPSGKVDKRALETEYFRSHGRSNSLMPRSKNGSKESINSIFQRILGREIEDNENFSNVGLDSLRSIRLASELRQQGYAIGSLDVLAAGNIKGLKILCDGSRVNPHESNTTDICIDLDCLSDVPDLKSYHADIACILPCTPLQEAMLSETAMRPSAYCNWIEVELFERCTFSRIRSAIEMLVQRNEILRTGFCMANVTSSRSETSDTNEPVKPTTASRNPTVTRAVTELNSNSAPVSSTSVLPTHSDPGSSFVQIVWKRAHPTTVFETSSFSRTYSIDSAQSLLHPLTVQVNTTTKCSRLLFQMHHAIYDGWTFDLMLRDLHELLRGNPTTTRPQYREVTQHYLEISNSNRLSKSVDYWRDVLRDYHPQPLPNFNGNAVPSTGLCSIHGEYEFDSVTFYSGAKEHLIHPQVFYQAAVALVISQYAGAPDIVIGSVMSGRTIPVTRVEETMGPCIATLPYRVDMSCTTVEDLLQDTHRANRTMLEHCVLPLRNIAKLCHLRPGERLFDVLLVWQESLVSAANRHLSLRKIDGADDSEFKITVELEPCDKQILYRITYDPSTIPAHQAKMFAKQIQHTVQFFLNNRTGTLEQVKRSFNAEELSIVHSQPDIPKFQHGPAHAVEKWATKFPDKDALVFGSIIDGVMKVREKLSYASLNARANQLAHALVAVGVGHDQLVCVILDKSVHLYVSILAILKTGCGYLPIVPDTPSERVNRILTDAAVKVCVSDSKGLRNVQRDDLVILNPQDLNIAKYPEHNLKTPYDGSHLAYAVFTSGSTGKPKGVLVTQDNLMSNLYHLSSLYPYNEDSKLLQSCSQAFDVSVFEIFFSWYVGICLCTATQDDLFFDFEASINLLDITHLSLTPTVASLVDPARTPKVELLVTAGEALTEIVKRRWAGKKLYQGYGPSETTNICTVKPSVTDFDMINNIGPVFSNTSLLILEPGSDNIVLRGAVGELCFGGAQVFRGYLNRPDLNAAKISQSTYGRIYRSGDLGRLLPNGDILSLGRLDDQVKIRGQRVELGEITSLIMENPAVHDCATVLVEGEDKSQKLVVFWVPSAAMLSQDYQYSVRPTTFCALDPEKLRSHIQDIFDSICLQLPAYMLPTHIVPINLIPMTSQAKIDKTMLRSTFRSLAQLHLEATSMGSATIQDSSTLSALHTKIATALSHTLGLPLSDVKRGASFFSLGMDSVSAIYFAKVLRDTGFRHLPVSDILKNPTVERLTAILGEKTLLDPSVPGHELEGLRYAFAQVIFKQVSLVWDKINLGTNVEAYAAQVIFDLLESHRPPVRLAIQEGGTSMKLVFCCHHALYDGVAMRTLLEEIQSAYFEQDLLDPIPYEAYLRHMMSSSSEEALRFWTSSLAGFEPVYFPNISGRVLQPTQAISSVQKTLQIPLSVALKQCRMTTCSLLSEVQAAWAKLLHFVLSENSLCFGNVVSGRTLAEEGLDRLVAPCFNTLPLRLSFDFHDSNSELCKKLHALNVDMLPFQLTSLRWIQSRIRQNKGPLFDTLVILQQSSSDLNDAIWTLESDHGHMDLPMVCEVIQDQSNDELVLRLHHQQDLCSKDDAEILAEIFDNAFHSVVCFPMAVAHDTFGFPDRLLGQSNLKFQAFELSNTGLLHSAFEQNANEKPDVIALDFRHFDGSVTTLTFQALNRKANQLACQLIQHGIIPEDVVPIYMAKSPEFYISILGVLKAGAAFSPVHPDLPEARKKFMLSELQPKLVLACESFIDWLDKTPVVNVTNTGDSSTGNPVVAGLFATNIAYCLYTSGSTGLPKAVSMEHCSPVQTIESSRSLIPWDHGSRLLQYAAITFDMCYYDCFLAWTFGFTLCAADQEVMLNNLTDSINTLKVDLLDLTPSVATFLSRNEVPGVKWLYCIGEPMTPEVVSEWNGVCVNSYGPTEAAFCTTIFSTNPAVKPSVIGRPFPTTSFAIMPLRGERSVPVFGIGELYIGGVQLARGYYGQPQLTEERFVRAHGQRYYKSGDMVRMLGDGNLEFLGRTDDQIKIRGLRVELGEINKTLIASDEMITAATTQILKRDDQQKEQLVTFLVTQCWVTEKTKSRLRDAAKQKAKDVLPSYMVPHFYIFVDKIPKSMAGKIDKRALTNIFRESAELNESCDNAEDYPSDYQWNPQEIIIRNILSKLSGMRSTDIKPRTTIFQLGLDSISAVQVAAALRKQGIQVNAADVLRHPNCRDLAAYIEQSSSFEIPRIQRYDFEAFDKKYRTQIEKTYAVSEDQVEAICPCTPLQNSMLSQFIAREGEIYFNFIRLRSVHRIDSDQLKSAWRMMVQKHRMLRTGFVHVDDRNTAFAMLHYAPDTEELPWETSIEYECAAEEWRRDSARKAVKHLHKPPWRVRVTELKGLVYLEVALLHAIFDAQSLRLFLDDVTASYQGALMSPAVPLEPIIEQILYSSHNGNTASNKFWEGLGKEAVPTRFPNLSPLRYDPEPPVVIVKTSSRTLEELGTGCKNSNISLQAAGLASWAALLSAYVGESSVTFGVVLSGRSFEAAESTVFPCINTVPFVCRISDQRDKVLDGIMSLTAELQQHQFTPLNHVQKLMGNSKESLFDSIFAFQKHSNENNLDKLWTVVDERASIEYPLSIELEPKDGRLNYRLTFLPQVLPTEQAKLLLNQLDHLLQHYVFPNSNDEVFEPRLYSITPPKINNIPSETKLLHELVEQTAVSRPDHTAFEFATSMHHGIFRSRSWTYTQLDGEGNRIANLLLSHGVQPGELVGICFEKCPEASFAILGILKAGCAFVALDPGAPDARKAYILDDSGASVVLTMTAQSASFQNHLGSTILNLDEEDWHSRSSMKPILARNIDPQDRSYCLYTSGTTGTPKGCEITHENAVQAMLAFRRLFAGHWDANSRWLQFASFHFDVSVLEQYWSWTVGICVVSAPRDLIFEDLAGSIRTLQITHIDLTPSLARILHPDDVPTLQKGVFITGGESLKQEILDVWGSHGVIYNGYGPTEATIGCTMYARVPTNGKPSNIGPQFDNVGSYVLRLGSDIPVLRGGVGELCISGQLVGKGYLNRPELTKERFSHLRRFDERVYRTGDLVRLHFDGTFDFLGRADDQVKLRGQRLEIGEINSIIKESDIAIADVATLILKHPKQQKEQLVAFIVIESGRQSQSKILIEESGRLRKAKETCEEKLPPYMVPTHFVALNTMPLSVNNKVEARKLKKMYEDLSVNDLQLLSSGMHAKDETWSKQENIIREVLKESLNTADNYFTKDTSFFELGMDSISVIGVSRAFKQAGLKKAIASTILKNTTVRRLAKALTNNITTRDKRGSIISVQQAIAAMQHRHKRTVAETLFTTPLNIEALAPCTPLQQGMIAKSLESKNGLYYNSFHFKLQDDVNVEKLHNAWNEVFASIQILRTVFVSTEDGFVQAVLRNVELAFEEIQPSSMDVLADRLAKKRENWISLNRTHIKRPLEVLVADRLDGKAMILHIFHGIYDGNSINFVFDAVWDAYKGQKICNGPAFHPALPYGPLRPEPDAKIFWNKHLTDRGFQRLPTSSVDTGDTVVVVKRDIHHLSGIHATRRELNVTTQAIVQSCWTIVLHQYLQTTVTLGMIVSGRNIDFEDADKVIGPLFNTIPFQYRARQHETWKSVIKQTHEFNVAAHPYQHTPLRDITKWLKRGPDQPLFDNLFVFRIDEEEEQHTKNGLWTLQDSRVVADYPLAVEVEQRNSGALTISLVAQSHIVSTDIAAQLVQSYEEALRQAIEDSDIPVETFVMEDLENTDGVIVSTHNAESNPLGHITDFTWSSHAEAIRTEIAELSGASIEKVDANTSIFELGLDSIDAIKLSSKLKRHGIDLAVSVIMRELNIANMMRHIAVVKVQKQEKPSDMIYRSVKKQLESYLGRRGKSEGVEQVLPLTPLQEAMVAEMMASGFTRYYNHDVLRLRQGVDAERMREAWTVVMKHSPILRTSFILVDDPGINLSYAQVVKYEPHEFWQYTNLDYEPDFLPILDNIKNAARAKGTSEALFHIHLFNTPEHKYMVLSVAHALYDGFSLGLLHSDVRKAYDGTFQPRPSYEPALHEILVTSGADAAAFWHDYLSGAKASYLPRRSGSTPQLVHREQRTSGLSLDTILSFARKHNITPQTLGQVVHGATIASYTNSLDVTFGSVLSGRDDETMSKLLYPTMNTVAIRMVLHASRCDMLQYVQENFSNIRQCQHFPLRKALALVGATGELLQSLFIYQKSLSDQTERDAILYDSVHSRSDVEYPICVEMEIVKDELVWRCAVRDDVFDERGTRELLERLDEVLKAIVAQPDAPIIDFAVDGHSVCGLPAFTDVQSGHLERVESTNLDENQEKNWHPESPTARALREVLALVSQIPEEEITPSMTIFHIGLDSISAIKVTSLLRKRGITLSVGQMLRAGTVEEMSLIADEKTSDDDNEDVLDNALLVSRPDVAIDRAGVEEKDLEYMLPATAGQTYMLSMWLNSHGTLFYSEFKYHIKGATSFEAIRKAWKSVVAQNPILRTSFHATTKERMPYVQFVMRNVEANVTDISAMTNKETATLKAKISAKQPFAHLFASRTGPTTVWSIQLKIHHALYDGVSLPLIVQQLQDHCNAAEVVAPTQTIADVIAATSSRLAIEQRKSFWTHYLKGFIQRNLPQPSTRSTLRTEIFKPAIFDMKDLSSCARKHGLTIQSLFLAMCAKVYAGLTGTLSSEDTVIGLYLANRSLSSRTELHQAVVPTVNLIPLRVSKPIGTDIFDMAAQIQFDIQEISAPANASVSLWEVREWTNVKVDCFVNFLKLPTLEETCDDEVEFEPVTNWGEESAKVVEIDGSTVTLPEELLERRVDGAYLHALDIEATITNGSLDLGIFVPTDMIGLEEGEKLLEKIRAILERTHAASLEE</sequence>
<feature type="domain" description="Carrier" evidence="7">
    <location>
        <begin position="4813"/>
        <end position="4886"/>
    </location>
</feature>
<dbReference type="PROSITE" id="PS50075">
    <property type="entry name" value="CARRIER"/>
    <property type="match status" value="5"/>
</dbReference>
<dbReference type="InterPro" id="IPR006162">
    <property type="entry name" value="Ppantetheine_attach_site"/>
</dbReference>
<dbReference type="SUPFAM" id="SSF56801">
    <property type="entry name" value="Acetyl-CoA synthetase-like"/>
    <property type="match status" value="4"/>
</dbReference>
<dbReference type="PROSITE" id="PS00455">
    <property type="entry name" value="AMP_BINDING"/>
    <property type="match status" value="1"/>
</dbReference>
<dbReference type="Proteomes" id="UP001280581">
    <property type="component" value="Unassembled WGS sequence"/>
</dbReference>
<dbReference type="SMART" id="SM01294">
    <property type="entry name" value="PKS_PP_betabranch"/>
    <property type="match status" value="1"/>
</dbReference>
<feature type="domain" description="Carrier" evidence="7">
    <location>
        <begin position="4255"/>
        <end position="4331"/>
    </location>
</feature>
<dbReference type="FunFam" id="3.40.50.12780:FF:000024">
    <property type="entry name" value="Nonribosomal siderophore peptide synthase SidC"/>
    <property type="match status" value="2"/>
</dbReference>
<keyword evidence="4" id="KW-0436">Ligase</keyword>
<dbReference type="InterPro" id="IPR001242">
    <property type="entry name" value="Condensation_dom"/>
</dbReference>
<feature type="domain" description="Carrier" evidence="7">
    <location>
        <begin position="1656"/>
        <end position="1733"/>
    </location>
</feature>
<dbReference type="InterPro" id="IPR010071">
    <property type="entry name" value="AA_adenyl_dom"/>
</dbReference>
<proteinExistence type="inferred from homology"/>
<keyword evidence="3" id="KW-0597">Phosphoprotein</keyword>
<evidence type="ECO:0000256" key="4">
    <source>
        <dbReference type="ARBA" id="ARBA00022598"/>
    </source>
</evidence>
<evidence type="ECO:0000256" key="5">
    <source>
        <dbReference type="ARBA" id="ARBA00029454"/>
    </source>
</evidence>
<dbReference type="NCBIfam" id="NF003417">
    <property type="entry name" value="PRK04813.1"/>
    <property type="match status" value="4"/>
</dbReference>
<dbReference type="InterPro" id="IPR009081">
    <property type="entry name" value="PP-bd_ACP"/>
</dbReference>
<organism evidence="8 9">
    <name type="scientific">Pseudopithomyces chartarum</name>
    <dbReference type="NCBI Taxonomy" id="1892770"/>
    <lineage>
        <taxon>Eukaryota</taxon>
        <taxon>Fungi</taxon>
        <taxon>Dikarya</taxon>
        <taxon>Ascomycota</taxon>
        <taxon>Pezizomycotina</taxon>
        <taxon>Dothideomycetes</taxon>
        <taxon>Pleosporomycetidae</taxon>
        <taxon>Pleosporales</taxon>
        <taxon>Massarineae</taxon>
        <taxon>Didymosphaeriaceae</taxon>
        <taxon>Pseudopithomyces</taxon>
    </lineage>
</organism>
<feature type="region of interest" description="Disordered" evidence="6">
    <location>
        <begin position="706"/>
        <end position="725"/>
    </location>
</feature>
<evidence type="ECO:0000313" key="8">
    <source>
        <dbReference type="EMBL" id="KAK3203350.1"/>
    </source>
</evidence>
<evidence type="ECO:0000256" key="6">
    <source>
        <dbReference type="SAM" id="MobiDB-lite"/>
    </source>
</evidence>
<dbReference type="Pfam" id="PF00501">
    <property type="entry name" value="AMP-binding"/>
    <property type="match status" value="4"/>
</dbReference>
<evidence type="ECO:0000256" key="3">
    <source>
        <dbReference type="ARBA" id="ARBA00022553"/>
    </source>
</evidence>
<protein>
    <recommendedName>
        <fullName evidence="7">Carrier domain-containing protein</fullName>
    </recommendedName>
</protein>